<evidence type="ECO:0000313" key="3">
    <source>
        <dbReference type="Proteomes" id="UP000479335"/>
    </source>
</evidence>
<keyword evidence="1" id="KW-0472">Membrane</keyword>
<feature type="transmembrane region" description="Helical" evidence="1">
    <location>
        <begin position="12"/>
        <end position="27"/>
    </location>
</feature>
<sequence length="70" mass="7729">METKQPAAERPWLIVVLLSLGLMISFIDRTSLSSALADQGFVREFGLNSVERGWLNAAFFWGRRSGPGSS</sequence>
<keyword evidence="1" id="KW-1133">Transmembrane helix</keyword>
<dbReference type="EMBL" id="WWCN01000014">
    <property type="protein sequence ID" value="MYM25118.1"/>
    <property type="molecule type" value="Genomic_DNA"/>
</dbReference>
<evidence type="ECO:0008006" key="4">
    <source>
        <dbReference type="Google" id="ProtNLM"/>
    </source>
</evidence>
<accession>A0A6L8KFU2</accession>
<gene>
    <name evidence="2" type="ORF">GTP46_21045</name>
</gene>
<keyword evidence="1" id="KW-0812">Transmembrane</keyword>
<keyword evidence="3" id="KW-1185">Reference proteome</keyword>
<dbReference type="AlphaFoldDB" id="A0A6L8KFU2"/>
<dbReference type="Gene3D" id="1.20.1250.20">
    <property type="entry name" value="MFS general substrate transporter like domains"/>
    <property type="match status" value="1"/>
</dbReference>
<evidence type="ECO:0000313" key="2">
    <source>
        <dbReference type="EMBL" id="MYM25118.1"/>
    </source>
</evidence>
<name>A0A6L8KFU2_9BURK</name>
<organism evidence="2 3">
    <name type="scientific">Duganella flavida</name>
    <dbReference type="NCBI Taxonomy" id="2692175"/>
    <lineage>
        <taxon>Bacteria</taxon>
        <taxon>Pseudomonadati</taxon>
        <taxon>Pseudomonadota</taxon>
        <taxon>Betaproteobacteria</taxon>
        <taxon>Burkholderiales</taxon>
        <taxon>Oxalobacteraceae</taxon>
        <taxon>Telluria group</taxon>
        <taxon>Duganella</taxon>
    </lineage>
</organism>
<reference evidence="2 3" key="1">
    <citation type="submission" date="2019-12" db="EMBL/GenBank/DDBJ databases">
        <title>Novel species isolated from a subtropical stream in China.</title>
        <authorList>
            <person name="Lu H."/>
        </authorList>
    </citation>
    <scope>NUCLEOTIDE SEQUENCE [LARGE SCALE GENOMIC DNA]</scope>
    <source>
        <strain evidence="2 3">FT135W</strain>
    </source>
</reference>
<dbReference type="SUPFAM" id="SSF103473">
    <property type="entry name" value="MFS general substrate transporter"/>
    <property type="match status" value="1"/>
</dbReference>
<dbReference type="InterPro" id="IPR036259">
    <property type="entry name" value="MFS_trans_sf"/>
</dbReference>
<comment type="caution">
    <text evidence="2">The sequence shown here is derived from an EMBL/GenBank/DDBJ whole genome shotgun (WGS) entry which is preliminary data.</text>
</comment>
<dbReference type="Proteomes" id="UP000479335">
    <property type="component" value="Unassembled WGS sequence"/>
</dbReference>
<dbReference type="RefSeq" id="WP_161008573.1">
    <property type="nucleotide sequence ID" value="NZ_WWCN01000014.1"/>
</dbReference>
<evidence type="ECO:0000256" key="1">
    <source>
        <dbReference type="SAM" id="Phobius"/>
    </source>
</evidence>
<protein>
    <recommendedName>
        <fullName evidence="4">MFS transporter</fullName>
    </recommendedName>
</protein>
<proteinExistence type="predicted"/>